<accession>A0ABT9C6Y4</accession>
<dbReference type="InterPro" id="IPR002508">
    <property type="entry name" value="MurNAc-LAA_cat"/>
</dbReference>
<dbReference type="CDD" id="cd02696">
    <property type="entry name" value="MurNAc-LAA"/>
    <property type="match status" value="1"/>
</dbReference>
<organism evidence="4 5">
    <name type="scientific">Paenibacillus lacisoli</name>
    <dbReference type="NCBI Taxonomy" id="3064525"/>
    <lineage>
        <taxon>Bacteria</taxon>
        <taxon>Bacillati</taxon>
        <taxon>Bacillota</taxon>
        <taxon>Bacilli</taxon>
        <taxon>Bacillales</taxon>
        <taxon>Paenibacillaceae</taxon>
        <taxon>Paenibacillus</taxon>
    </lineage>
</organism>
<evidence type="ECO:0000259" key="3">
    <source>
        <dbReference type="SMART" id="SM00646"/>
    </source>
</evidence>
<dbReference type="Pfam" id="PF01520">
    <property type="entry name" value="Amidase_3"/>
    <property type="match status" value="1"/>
</dbReference>
<evidence type="ECO:0000313" key="4">
    <source>
        <dbReference type="EMBL" id="MDO7905009.1"/>
    </source>
</evidence>
<sequence length="457" mass="48947">MKKLGFLMFLFIFMLVVPGHGHAATTGNTSIFLDGKKLNLPGDVQVELLNNKVMIPIRVVSENLGYNVGWDQNSKIVTIQSENTTITMTVGVSQADVSGQKVALDAAPVLRGGTTLVPLRFVGEQMGLKVSWDNTSKSVYLITQNNSGENTPVSDLAMVKGISFSDNRLLIAMDGNVKPNVFTMTGPNRVVVDLPQAAFSSTFGDTQSLNAQLNGEMEVTGNSDVSKVRYSLYNNNPSTVRVVVDVSKAKNFAISNPGTGTLIVTLSDGQASKPVGSGGKKIVVIDAGHGAKDPGAAGVSGTKEKDFNLAMALKVANLLKQNPNIDVVLTRSDDTFLELKDRVKIANDLKADVFVSIHANSSGSSAATGTETYYQRAESKALANTIHKYFAKATGLTDRGVRYGNFHVIRETKMAAVLLEVGYLSNKNDEKALFNTSFQTRVAQGVVDGIEDYLGLK</sequence>
<feature type="chain" id="PRO_5046234525" evidence="2">
    <location>
        <begin position="24"/>
        <end position="457"/>
    </location>
</feature>
<gene>
    <name evidence="4" type="ORF">Q5741_01115</name>
</gene>
<evidence type="ECO:0000256" key="1">
    <source>
        <dbReference type="ARBA" id="ARBA00022801"/>
    </source>
</evidence>
<name>A0ABT9C6Y4_9BACL</name>
<dbReference type="RefSeq" id="WP_305022197.1">
    <property type="nucleotide sequence ID" value="NZ_JAUQTB010000001.1"/>
</dbReference>
<dbReference type="SMART" id="SM00646">
    <property type="entry name" value="Ami_3"/>
    <property type="match status" value="1"/>
</dbReference>
<evidence type="ECO:0000256" key="2">
    <source>
        <dbReference type="SAM" id="SignalP"/>
    </source>
</evidence>
<evidence type="ECO:0000313" key="5">
    <source>
        <dbReference type="Proteomes" id="UP001240171"/>
    </source>
</evidence>
<dbReference type="Gene3D" id="2.60.40.3500">
    <property type="match status" value="1"/>
</dbReference>
<dbReference type="Pfam" id="PF07833">
    <property type="entry name" value="Cu_amine_oxidN1"/>
    <property type="match status" value="1"/>
</dbReference>
<feature type="signal peptide" evidence="2">
    <location>
        <begin position="1"/>
        <end position="23"/>
    </location>
</feature>
<dbReference type="PANTHER" id="PTHR30404:SF0">
    <property type="entry name" value="N-ACETYLMURAMOYL-L-ALANINE AMIDASE AMIC"/>
    <property type="match status" value="1"/>
</dbReference>
<keyword evidence="2" id="KW-0732">Signal</keyword>
<feature type="domain" description="MurNAc-LAA" evidence="3">
    <location>
        <begin position="343"/>
        <end position="451"/>
    </location>
</feature>
<dbReference type="Gene3D" id="3.40.630.40">
    <property type="entry name" value="Zn-dependent exopeptidases"/>
    <property type="match status" value="1"/>
</dbReference>
<proteinExistence type="predicted"/>
<dbReference type="InterPro" id="IPR021731">
    <property type="entry name" value="AMIN_dom"/>
</dbReference>
<dbReference type="SUPFAM" id="SSF53187">
    <property type="entry name" value="Zn-dependent exopeptidases"/>
    <property type="match status" value="1"/>
</dbReference>
<dbReference type="PANTHER" id="PTHR30404">
    <property type="entry name" value="N-ACETYLMURAMOYL-L-ALANINE AMIDASE"/>
    <property type="match status" value="1"/>
</dbReference>
<dbReference type="Gene3D" id="3.30.457.10">
    <property type="entry name" value="Copper amine oxidase-like, N-terminal domain"/>
    <property type="match status" value="1"/>
</dbReference>
<dbReference type="Proteomes" id="UP001240171">
    <property type="component" value="Unassembled WGS sequence"/>
</dbReference>
<keyword evidence="1" id="KW-0378">Hydrolase</keyword>
<dbReference type="InterPro" id="IPR050695">
    <property type="entry name" value="N-acetylmuramoyl_amidase_3"/>
</dbReference>
<comment type="caution">
    <text evidence="4">The sequence shown here is derived from an EMBL/GenBank/DDBJ whole genome shotgun (WGS) entry which is preliminary data.</text>
</comment>
<dbReference type="EMBL" id="JAUQTB010000001">
    <property type="protein sequence ID" value="MDO7905009.1"/>
    <property type="molecule type" value="Genomic_DNA"/>
</dbReference>
<dbReference type="InterPro" id="IPR036582">
    <property type="entry name" value="Mao_N_sf"/>
</dbReference>
<reference evidence="4 5" key="1">
    <citation type="submission" date="2023-07" db="EMBL/GenBank/DDBJ databases">
        <title>Paenibacillus sp. JX-17 nov. isolated from soil.</title>
        <authorList>
            <person name="Wan Y."/>
            <person name="Liu B."/>
        </authorList>
    </citation>
    <scope>NUCLEOTIDE SEQUENCE [LARGE SCALE GENOMIC DNA]</scope>
    <source>
        <strain evidence="4 5">JX-17</strain>
    </source>
</reference>
<dbReference type="SUPFAM" id="SSF55383">
    <property type="entry name" value="Copper amine oxidase, domain N"/>
    <property type="match status" value="1"/>
</dbReference>
<dbReference type="Pfam" id="PF11741">
    <property type="entry name" value="AMIN"/>
    <property type="match status" value="1"/>
</dbReference>
<protein>
    <submittedName>
        <fullName evidence="4">N-acetylmuramoyl-L-alanine amidase family protein</fullName>
    </submittedName>
</protein>
<keyword evidence="5" id="KW-1185">Reference proteome</keyword>
<dbReference type="InterPro" id="IPR012854">
    <property type="entry name" value="Cu_amine_oxidase-like_N"/>
</dbReference>